<evidence type="ECO:0000256" key="3">
    <source>
        <dbReference type="ARBA" id="ARBA00022701"/>
    </source>
</evidence>
<comment type="subcellular location">
    <subcellularLocation>
        <location evidence="5">Cytoplasm</location>
        <location evidence="5">Cytoskeleton</location>
        <location evidence="5">Microtubule organizing center</location>
    </subcellularLocation>
</comment>
<dbReference type="EMBL" id="JAXCGZ010000803">
    <property type="protein sequence ID" value="KAK7085564.1"/>
    <property type="molecule type" value="Genomic_DNA"/>
</dbReference>
<dbReference type="GO" id="GO:0051011">
    <property type="term" value="F:microtubule minus-end binding"/>
    <property type="evidence" value="ECO:0007669"/>
    <property type="project" value="TreeGrafter"/>
</dbReference>
<evidence type="ECO:0000256" key="5">
    <source>
        <dbReference type="RuleBase" id="RU363050"/>
    </source>
</evidence>
<dbReference type="GO" id="GO:0051225">
    <property type="term" value="P:spindle assembly"/>
    <property type="evidence" value="ECO:0007669"/>
    <property type="project" value="TreeGrafter"/>
</dbReference>
<dbReference type="GO" id="GO:0031122">
    <property type="term" value="P:cytoplasmic microtubule organization"/>
    <property type="evidence" value="ECO:0007669"/>
    <property type="project" value="TreeGrafter"/>
</dbReference>
<organism evidence="8 9">
    <name type="scientific">Halocaridina rubra</name>
    <name type="common">Hawaiian red shrimp</name>
    <dbReference type="NCBI Taxonomy" id="373956"/>
    <lineage>
        <taxon>Eukaryota</taxon>
        <taxon>Metazoa</taxon>
        <taxon>Ecdysozoa</taxon>
        <taxon>Arthropoda</taxon>
        <taxon>Crustacea</taxon>
        <taxon>Multicrustacea</taxon>
        <taxon>Malacostraca</taxon>
        <taxon>Eumalacostraca</taxon>
        <taxon>Eucarida</taxon>
        <taxon>Decapoda</taxon>
        <taxon>Pleocyemata</taxon>
        <taxon>Caridea</taxon>
        <taxon>Atyoidea</taxon>
        <taxon>Atyidae</taxon>
        <taxon>Halocaridina</taxon>
    </lineage>
</organism>
<dbReference type="InterPro" id="IPR040457">
    <property type="entry name" value="GCP_C"/>
</dbReference>
<dbReference type="Gene3D" id="1.20.120.1900">
    <property type="entry name" value="Gamma-tubulin complex, C-terminal domain"/>
    <property type="match status" value="1"/>
</dbReference>
<accession>A0AAN8XW69</accession>
<dbReference type="PANTHER" id="PTHR19302:SF13">
    <property type="entry name" value="GAMMA-TUBULIN COMPLEX COMPONENT 2"/>
    <property type="match status" value="1"/>
</dbReference>
<evidence type="ECO:0000259" key="7">
    <source>
        <dbReference type="Pfam" id="PF17681"/>
    </source>
</evidence>
<dbReference type="AlphaFoldDB" id="A0AAN8XW69"/>
<dbReference type="InterPro" id="IPR041470">
    <property type="entry name" value="GCP_N"/>
</dbReference>
<evidence type="ECO:0000313" key="8">
    <source>
        <dbReference type="EMBL" id="KAK7085564.1"/>
    </source>
</evidence>
<protein>
    <recommendedName>
        <fullName evidence="5">Gamma-tubulin complex component</fullName>
    </recommendedName>
</protein>
<keyword evidence="9" id="KW-1185">Reference proteome</keyword>
<dbReference type="GO" id="GO:0000930">
    <property type="term" value="C:gamma-tubulin complex"/>
    <property type="evidence" value="ECO:0007669"/>
    <property type="project" value="TreeGrafter"/>
</dbReference>
<keyword evidence="2 5" id="KW-0963">Cytoplasm</keyword>
<dbReference type="GO" id="GO:0051321">
    <property type="term" value="P:meiotic cell cycle"/>
    <property type="evidence" value="ECO:0007669"/>
    <property type="project" value="TreeGrafter"/>
</dbReference>
<keyword evidence="4 5" id="KW-0206">Cytoskeleton</keyword>
<comment type="caution">
    <text evidence="8">The sequence shown here is derived from an EMBL/GenBank/DDBJ whole genome shotgun (WGS) entry which is preliminary data.</text>
</comment>
<evidence type="ECO:0000259" key="6">
    <source>
        <dbReference type="Pfam" id="PF04130"/>
    </source>
</evidence>
<dbReference type="PANTHER" id="PTHR19302">
    <property type="entry name" value="GAMMA TUBULIN COMPLEX PROTEIN"/>
    <property type="match status" value="1"/>
</dbReference>
<evidence type="ECO:0000256" key="1">
    <source>
        <dbReference type="ARBA" id="ARBA00010337"/>
    </source>
</evidence>
<dbReference type="GO" id="GO:0005874">
    <property type="term" value="C:microtubule"/>
    <property type="evidence" value="ECO:0007669"/>
    <property type="project" value="UniProtKB-KW"/>
</dbReference>
<dbReference type="GO" id="GO:0043015">
    <property type="term" value="F:gamma-tubulin binding"/>
    <property type="evidence" value="ECO:0007669"/>
    <property type="project" value="InterPro"/>
</dbReference>
<name>A0AAN8XW69_HALRR</name>
<keyword evidence="3 5" id="KW-0493">Microtubule</keyword>
<dbReference type="GO" id="GO:0000922">
    <property type="term" value="C:spindle pole"/>
    <property type="evidence" value="ECO:0007669"/>
    <property type="project" value="InterPro"/>
</dbReference>
<dbReference type="Pfam" id="PF17681">
    <property type="entry name" value="GCP_N_terminal"/>
    <property type="match status" value="1"/>
</dbReference>
<evidence type="ECO:0000313" key="9">
    <source>
        <dbReference type="Proteomes" id="UP001381693"/>
    </source>
</evidence>
<gene>
    <name evidence="8" type="primary">XPO7_1</name>
    <name evidence="8" type="ORF">SK128_013078</name>
</gene>
<comment type="similarity">
    <text evidence="1 5">Belongs to the TUBGCP family.</text>
</comment>
<feature type="domain" description="Gamma tubulin complex component C-terminal" evidence="6">
    <location>
        <begin position="503"/>
        <end position="755"/>
    </location>
</feature>
<feature type="domain" description="Gamma tubulin complex component protein N-terminal" evidence="7">
    <location>
        <begin position="212"/>
        <end position="500"/>
    </location>
</feature>
<dbReference type="GO" id="GO:0007020">
    <property type="term" value="P:microtubule nucleation"/>
    <property type="evidence" value="ECO:0007669"/>
    <property type="project" value="InterPro"/>
</dbReference>
<dbReference type="InterPro" id="IPR042241">
    <property type="entry name" value="GCP_C_sf"/>
</dbReference>
<dbReference type="GO" id="GO:0000278">
    <property type="term" value="P:mitotic cell cycle"/>
    <property type="evidence" value="ECO:0007669"/>
    <property type="project" value="TreeGrafter"/>
</dbReference>
<reference evidence="8 9" key="1">
    <citation type="submission" date="2023-11" db="EMBL/GenBank/DDBJ databases">
        <title>Halocaridina rubra genome assembly.</title>
        <authorList>
            <person name="Smith C."/>
        </authorList>
    </citation>
    <scope>NUCLEOTIDE SEQUENCE [LARGE SCALE GENOMIC DNA]</scope>
    <source>
        <strain evidence="8">EP-1</strain>
        <tissue evidence="8">Whole</tissue>
    </source>
</reference>
<dbReference type="Pfam" id="PF04130">
    <property type="entry name" value="GCP_C_terminal"/>
    <property type="match status" value="1"/>
</dbReference>
<dbReference type="InterPro" id="IPR007259">
    <property type="entry name" value="GCP"/>
</dbReference>
<evidence type="ECO:0000256" key="2">
    <source>
        <dbReference type="ARBA" id="ARBA00022490"/>
    </source>
</evidence>
<dbReference type="Proteomes" id="UP001381693">
    <property type="component" value="Unassembled WGS sequence"/>
</dbReference>
<sequence length="759" mass="87225">MSEFSVHHHVSELVAFFGISPALAEQCTETLKASVNRSDDTQASSSSAVKTLSELSKNPQVLVSKYEELKSRNIRDVDPLVVLLSGVQSDPEIKKVIEDITKQKYEEEGFSYVPVIDIVDDITPASETVLTEAELGRLRERLLRESQVVHAPSEACIALDSNDKKSIPLGPQTPDWLLNRPYLSIDFIKRDHQEFVGPLGEVPCSSQEHKLIEDILHLMMGIEGIYITVEHPLNSYDPPKFTVDPTVDLSLGQFVSRILPLCGCYSQLARFIEDKSQYHHGLINHALCAAINVLLKDYMLLITQLEEKHRQWDLTLHKLFFYIEKTMGVMDMLACITKVISKSGAHGGAVLSLLHDRTLSLTGCGHLQNVMIYLTQAAAEPYMSMLSKWLYRGIINDYYQEFMVVDRETGNVEVEDITDEYWEKRYAIIPQKVPTFLKTHDNIILRTGKYLNVIRQSGQNVESPEQQNLTYSAMDASYSDVIERTYNFASKRLLELLMKENDLMGRLRSVKHYFLLDQGDFVVQLMSLCEDELRKNIDDVLPNRLQSLLELALRTSAAKYDMYKDDIVCKLLPITLMNHMQRILSIETDEQDFYMQEDRLQLSGLQGFTLGYRVTWPVSLVLDRKSITCYQMIFRHLFFCKHVEKLLCRVWVSDKVTKSFPLSASHTYSSAFALRQCMLNFIQNIEYYMMFEVIERNWQTFLSKMQKVENVDEVLDFHSDFISSVLKDCMLTSPELLRIISKLTSICVSFANFIEVRID</sequence>
<evidence type="ECO:0000256" key="4">
    <source>
        <dbReference type="ARBA" id="ARBA00023212"/>
    </source>
</evidence>
<proteinExistence type="inferred from homology"/>